<dbReference type="AlphaFoldDB" id="A0A0L0F6F4"/>
<gene>
    <name evidence="2" type="ORF">SARC_15235</name>
</gene>
<dbReference type="Proteomes" id="UP000054560">
    <property type="component" value="Unassembled WGS sequence"/>
</dbReference>
<feature type="region of interest" description="Disordered" evidence="1">
    <location>
        <begin position="69"/>
        <end position="103"/>
    </location>
</feature>
<accession>A0A0L0F6F4</accession>
<feature type="compositionally biased region" description="Polar residues" evidence="1">
    <location>
        <begin position="82"/>
        <end position="103"/>
    </location>
</feature>
<name>A0A0L0F6F4_9EUKA</name>
<feature type="non-terminal residue" evidence="2">
    <location>
        <position position="1"/>
    </location>
</feature>
<protein>
    <submittedName>
        <fullName evidence="2">Uncharacterized protein</fullName>
    </submittedName>
</protein>
<evidence type="ECO:0000256" key="1">
    <source>
        <dbReference type="SAM" id="MobiDB-lite"/>
    </source>
</evidence>
<dbReference type="GeneID" id="25915739"/>
<dbReference type="RefSeq" id="XP_014146116.1">
    <property type="nucleotide sequence ID" value="XM_014290641.1"/>
</dbReference>
<organism evidence="2 3">
    <name type="scientific">Sphaeroforma arctica JP610</name>
    <dbReference type="NCBI Taxonomy" id="667725"/>
    <lineage>
        <taxon>Eukaryota</taxon>
        <taxon>Ichthyosporea</taxon>
        <taxon>Ichthyophonida</taxon>
        <taxon>Sphaeroforma</taxon>
    </lineage>
</organism>
<reference evidence="2 3" key="1">
    <citation type="submission" date="2011-02" db="EMBL/GenBank/DDBJ databases">
        <title>The Genome Sequence of Sphaeroforma arctica JP610.</title>
        <authorList>
            <consortium name="The Broad Institute Genome Sequencing Platform"/>
            <person name="Russ C."/>
            <person name="Cuomo C."/>
            <person name="Young S.K."/>
            <person name="Zeng Q."/>
            <person name="Gargeya S."/>
            <person name="Alvarado L."/>
            <person name="Berlin A."/>
            <person name="Chapman S.B."/>
            <person name="Chen Z."/>
            <person name="Freedman E."/>
            <person name="Gellesch M."/>
            <person name="Goldberg J."/>
            <person name="Griggs A."/>
            <person name="Gujja S."/>
            <person name="Heilman E."/>
            <person name="Heiman D."/>
            <person name="Howarth C."/>
            <person name="Mehta T."/>
            <person name="Neiman D."/>
            <person name="Pearson M."/>
            <person name="Roberts A."/>
            <person name="Saif S."/>
            <person name="Shea T."/>
            <person name="Shenoy N."/>
            <person name="Sisk P."/>
            <person name="Stolte C."/>
            <person name="Sykes S."/>
            <person name="White J."/>
            <person name="Yandava C."/>
            <person name="Burger G."/>
            <person name="Gray M.W."/>
            <person name="Holland P.W.H."/>
            <person name="King N."/>
            <person name="Lang F.B.F."/>
            <person name="Roger A.J."/>
            <person name="Ruiz-Trillo I."/>
            <person name="Haas B."/>
            <person name="Nusbaum C."/>
            <person name="Birren B."/>
        </authorList>
    </citation>
    <scope>NUCLEOTIDE SEQUENCE [LARGE SCALE GENOMIC DNA]</scope>
    <source>
        <strain evidence="2 3">JP610</strain>
    </source>
</reference>
<evidence type="ECO:0000313" key="2">
    <source>
        <dbReference type="EMBL" id="KNC72214.1"/>
    </source>
</evidence>
<dbReference type="EMBL" id="KQ247396">
    <property type="protein sequence ID" value="KNC72214.1"/>
    <property type="molecule type" value="Genomic_DNA"/>
</dbReference>
<proteinExistence type="predicted"/>
<keyword evidence="3" id="KW-1185">Reference proteome</keyword>
<sequence length="103" mass="11847">GGELQPTIEDNYRERNLRLALYRAKEREKEQLLHSFGTSPSTITYILPPYVKSPVLLTFPYSSCRSNELEDNTGWHRKGSVLSESESLASRTPMRSQFRASLR</sequence>
<evidence type="ECO:0000313" key="3">
    <source>
        <dbReference type="Proteomes" id="UP000054560"/>
    </source>
</evidence>